<sequence>MDHNKVQKALGLAKGSNKLIYGYRLFSAFATMKLRLVIIAHDMGPSQKEKLINQCLHYKVPYDATNFSREELAHATGMKTLVAVGVEDENIYQLIKKYF</sequence>
<name>A0A2K8NRP6_9MOLU</name>
<reference evidence="1 2" key="1">
    <citation type="submission" date="2017-11" db="EMBL/GenBank/DDBJ databases">
        <title>Genome sequence of Entomoplasma freundtii BARC 318 (ATCC 51999).</title>
        <authorList>
            <person name="Lo W.-S."/>
            <person name="Gasparich G.E."/>
            <person name="Kuo C.-H."/>
        </authorList>
    </citation>
    <scope>NUCLEOTIDE SEQUENCE [LARGE SCALE GENOMIC DNA]</scope>
    <source>
        <strain evidence="1 2">BARC 318</strain>
    </source>
</reference>
<dbReference type="GO" id="GO:0005840">
    <property type="term" value="C:ribosome"/>
    <property type="evidence" value="ECO:0007669"/>
    <property type="project" value="UniProtKB-KW"/>
</dbReference>
<dbReference type="KEGG" id="efr:EFREU_v1c04530"/>
<evidence type="ECO:0000313" key="1">
    <source>
        <dbReference type="EMBL" id="ATZ16479.1"/>
    </source>
</evidence>
<dbReference type="InterPro" id="IPR029064">
    <property type="entry name" value="Ribosomal_eL30-like_sf"/>
</dbReference>
<protein>
    <submittedName>
        <fullName evidence="1">50S ribosomal protein L7ae</fullName>
    </submittedName>
</protein>
<gene>
    <name evidence="1" type="ORF">EFREU_v1c04530</name>
</gene>
<dbReference type="SUPFAM" id="SSF55315">
    <property type="entry name" value="L30e-like"/>
    <property type="match status" value="1"/>
</dbReference>
<evidence type="ECO:0000313" key="2">
    <source>
        <dbReference type="Proteomes" id="UP000232222"/>
    </source>
</evidence>
<keyword evidence="1" id="KW-0687">Ribonucleoprotein</keyword>
<accession>A0A2K8NRP6</accession>
<dbReference type="EMBL" id="CP024962">
    <property type="protein sequence ID" value="ATZ16479.1"/>
    <property type="molecule type" value="Genomic_DNA"/>
</dbReference>
<dbReference type="InterPro" id="IPR004038">
    <property type="entry name" value="Ribosomal_eL8/eL30/eS12/Gad45"/>
</dbReference>
<dbReference type="RefSeq" id="WP_100609477.1">
    <property type="nucleotide sequence ID" value="NZ_CP024962.1"/>
</dbReference>
<keyword evidence="2" id="KW-1185">Reference proteome</keyword>
<dbReference type="Gene3D" id="3.30.1330.30">
    <property type="match status" value="1"/>
</dbReference>
<dbReference type="Pfam" id="PF01248">
    <property type="entry name" value="Ribosomal_L7Ae"/>
    <property type="match status" value="1"/>
</dbReference>
<dbReference type="OrthoDB" id="391877at2"/>
<keyword evidence="1" id="KW-0689">Ribosomal protein</keyword>
<dbReference type="AlphaFoldDB" id="A0A2K8NRP6"/>
<proteinExistence type="predicted"/>
<dbReference type="Proteomes" id="UP000232222">
    <property type="component" value="Chromosome"/>
</dbReference>
<organism evidence="1 2">
    <name type="scientific">Entomoplasma freundtii</name>
    <dbReference type="NCBI Taxonomy" id="74700"/>
    <lineage>
        <taxon>Bacteria</taxon>
        <taxon>Bacillati</taxon>
        <taxon>Mycoplasmatota</taxon>
        <taxon>Mollicutes</taxon>
        <taxon>Entomoplasmatales</taxon>
        <taxon>Entomoplasmataceae</taxon>
        <taxon>Entomoplasma</taxon>
    </lineage>
</organism>